<sequence length="116" mass="12859">MKGKFSARKALYSLKTLKMVRTKKRKVAITVLEKIGGAKNGGEQKVLVKKNKSYLLTKSLSACKKKSTCTEKSIFAEKEVKNVPSEQHKADQKTVGDEVLNATKTHPEVTTFSMLS</sequence>
<evidence type="ECO:0008006" key="3">
    <source>
        <dbReference type="Google" id="ProtNLM"/>
    </source>
</evidence>
<protein>
    <recommendedName>
        <fullName evidence="3">60S ribosomal protein L6</fullName>
    </recommendedName>
</protein>
<evidence type="ECO:0000313" key="1">
    <source>
        <dbReference type="EMBL" id="KAL1377216.1"/>
    </source>
</evidence>
<gene>
    <name evidence="1" type="ORF">pipiens_016419</name>
</gene>
<evidence type="ECO:0000313" key="2">
    <source>
        <dbReference type="Proteomes" id="UP001562425"/>
    </source>
</evidence>
<name>A0ABD1CLE7_CULPP</name>
<dbReference type="AlphaFoldDB" id="A0ABD1CLE7"/>
<dbReference type="Proteomes" id="UP001562425">
    <property type="component" value="Unassembled WGS sequence"/>
</dbReference>
<keyword evidence="2" id="KW-1185">Reference proteome</keyword>
<proteinExistence type="predicted"/>
<reference evidence="1 2" key="1">
    <citation type="submission" date="2024-05" db="EMBL/GenBank/DDBJ databases">
        <title>Culex pipiens pipiens assembly and annotation.</title>
        <authorList>
            <person name="Alout H."/>
            <person name="Durand T."/>
        </authorList>
    </citation>
    <scope>NUCLEOTIDE SEQUENCE [LARGE SCALE GENOMIC DNA]</scope>
    <source>
        <strain evidence="1">HA-2024</strain>
        <tissue evidence="1">Whole body</tissue>
    </source>
</reference>
<comment type="caution">
    <text evidence="1">The sequence shown here is derived from an EMBL/GenBank/DDBJ whole genome shotgun (WGS) entry which is preliminary data.</text>
</comment>
<dbReference type="EMBL" id="JBEHCU010011110">
    <property type="protein sequence ID" value="KAL1377216.1"/>
    <property type="molecule type" value="Genomic_DNA"/>
</dbReference>
<dbReference type="InterPro" id="IPR000915">
    <property type="entry name" value="60S_ribosomal_eL6"/>
</dbReference>
<accession>A0ABD1CLE7</accession>
<organism evidence="1 2">
    <name type="scientific">Culex pipiens pipiens</name>
    <name type="common">Northern house mosquito</name>
    <dbReference type="NCBI Taxonomy" id="38569"/>
    <lineage>
        <taxon>Eukaryota</taxon>
        <taxon>Metazoa</taxon>
        <taxon>Ecdysozoa</taxon>
        <taxon>Arthropoda</taxon>
        <taxon>Hexapoda</taxon>
        <taxon>Insecta</taxon>
        <taxon>Pterygota</taxon>
        <taxon>Neoptera</taxon>
        <taxon>Endopterygota</taxon>
        <taxon>Diptera</taxon>
        <taxon>Nematocera</taxon>
        <taxon>Culicoidea</taxon>
        <taxon>Culicidae</taxon>
        <taxon>Culicinae</taxon>
        <taxon>Culicini</taxon>
        <taxon>Culex</taxon>
        <taxon>Culex</taxon>
    </lineage>
</organism>
<dbReference type="Pfam" id="PF01159">
    <property type="entry name" value="Ribosomal_L6e"/>
    <property type="match status" value="1"/>
</dbReference>